<dbReference type="AlphaFoldDB" id="A0AAW4FJF4"/>
<feature type="signal peptide" evidence="1">
    <location>
        <begin position="1"/>
        <end position="21"/>
    </location>
</feature>
<accession>A0AAW4FJF4</accession>
<evidence type="ECO:0000256" key="1">
    <source>
        <dbReference type="SAM" id="SignalP"/>
    </source>
</evidence>
<reference evidence="2 3" key="1">
    <citation type="submission" date="2020-01" db="EMBL/GenBank/DDBJ databases">
        <title>Draft genome assembly of Ensifer adhaerens T173.</title>
        <authorList>
            <person name="Craig J.E."/>
            <person name="Stinchcombe J.R."/>
        </authorList>
    </citation>
    <scope>NUCLEOTIDE SEQUENCE [LARGE SCALE GENOMIC DNA]</scope>
    <source>
        <strain evidence="2 3">T173</strain>
    </source>
</reference>
<feature type="chain" id="PRO_5044003002" evidence="1">
    <location>
        <begin position="22"/>
        <end position="154"/>
    </location>
</feature>
<gene>
    <name evidence="2" type="ORF">GFB56_15635</name>
</gene>
<keyword evidence="1" id="KW-0732">Signal</keyword>
<name>A0AAW4FJF4_9HYPH</name>
<evidence type="ECO:0000313" key="3">
    <source>
        <dbReference type="Proteomes" id="UP000744980"/>
    </source>
</evidence>
<keyword evidence="3" id="KW-1185">Reference proteome</keyword>
<evidence type="ECO:0000313" key="2">
    <source>
        <dbReference type="EMBL" id="MBM3092235.1"/>
    </source>
</evidence>
<organism evidence="2 3">
    <name type="scientific">Ensifer canadensis</name>
    <dbReference type="NCBI Taxonomy" id="555315"/>
    <lineage>
        <taxon>Bacteria</taxon>
        <taxon>Pseudomonadati</taxon>
        <taxon>Pseudomonadota</taxon>
        <taxon>Alphaproteobacteria</taxon>
        <taxon>Hyphomicrobiales</taxon>
        <taxon>Rhizobiaceae</taxon>
        <taxon>Sinorhizobium/Ensifer group</taxon>
        <taxon>Ensifer</taxon>
    </lineage>
</organism>
<proteinExistence type="predicted"/>
<dbReference type="RefSeq" id="WP_203528222.1">
    <property type="nucleotide sequence ID" value="NZ_CP083370.1"/>
</dbReference>
<sequence>MRKVVLTLIFASQCLASGLNAAEVKREKIAQWGDPLTPPQSRTSCIGYASGDWPWGGGWKTCNEWKTEWRHMEVEAFLVVSGPDDLHDAAKKATEECIATTAAAAIGAGFATGGSAALAAAKVAFPACMATKGQQIADEYSLNVETLSYWTDWG</sequence>
<protein>
    <submittedName>
        <fullName evidence="2">Uncharacterized protein</fullName>
    </submittedName>
</protein>
<dbReference type="EMBL" id="WXFA01000008">
    <property type="protein sequence ID" value="MBM3092235.1"/>
    <property type="molecule type" value="Genomic_DNA"/>
</dbReference>
<comment type="caution">
    <text evidence="2">The sequence shown here is derived from an EMBL/GenBank/DDBJ whole genome shotgun (WGS) entry which is preliminary data.</text>
</comment>
<dbReference type="Proteomes" id="UP000744980">
    <property type="component" value="Unassembled WGS sequence"/>
</dbReference>